<dbReference type="InterPro" id="IPR040410">
    <property type="entry name" value="UPF0658_Golgi"/>
</dbReference>
<keyword evidence="1" id="KW-1133">Transmembrane helix</keyword>
<evidence type="ECO:0000313" key="2">
    <source>
        <dbReference type="EMBL" id="KAF7310726.1"/>
    </source>
</evidence>
<comment type="caution">
    <text evidence="2">The sequence shown here is derived from an EMBL/GenBank/DDBJ whole genome shotgun (WGS) entry which is preliminary data.</text>
</comment>
<dbReference type="AlphaFoldDB" id="A0A8H6WBX1"/>
<dbReference type="Proteomes" id="UP000613580">
    <property type="component" value="Unassembled WGS sequence"/>
</dbReference>
<feature type="transmembrane region" description="Helical" evidence="1">
    <location>
        <begin position="314"/>
        <end position="337"/>
    </location>
</feature>
<keyword evidence="3" id="KW-1185">Reference proteome</keyword>
<sequence length="520" mass="58468">MRRCCNSGPERAMPSLWFDATVRTSSSSSKHKHRVLGFALVLSRTPDGHRSPQGRRRCWASQARRRRWTRWWRRSRISVVPVTSGLFPLHPTAVPSPRAVLLNTPSLPPLVAGIMSTNDLFKPNYDDFSAPYANPRTYALDTSEHTRDLSYASSKPPFMSKDSVDTSHDFTPVAYPPAPPERAVAGEGLWQKILPESMACRLYVLTVLIETTVDLAIEGELLIQVNKSSASALTSSDGSSDVRVMQVYLSIFALAHVFQFVMAVDAVYARNTLQFVGLTLFNALFLVYAIVQIGEIRDLGVAATSTSKLPIQTLTAIIPCVIALSEVSYIALGYKIYNEFGWKVYKFLGADRRIKKLYANYQIYECLVKFDVFFFVSFCVQFIWLVLLNHNWEFFITCGALPVSLLLLIEGHLAAKHESKPMMLTFIAGCCAAMIYFVYKLIKVLMLRDTDYRSVWKTLTVFSVIATLLLVVSIVFSVMVFRNFGRGLKDALMRKDTHGRFGSQSHRRAASATLNRMSIS</sequence>
<name>A0A8H6WBX1_MYCCL</name>
<gene>
    <name evidence="2" type="ORF">HMN09_00615600</name>
</gene>
<feature type="transmembrane region" description="Helical" evidence="1">
    <location>
        <begin position="247"/>
        <end position="268"/>
    </location>
</feature>
<feature type="transmembrane region" description="Helical" evidence="1">
    <location>
        <begin position="358"/>
        <end position="386"/>
    </location>
</feature>
<evidence type="ECO:0000256" key="1">
    <source>
        <dbReference type="SAM" id="Phobius"/>
    </source>
</evidence>
<feature type="transmembrane region" description="Helical" evidence="1">
    <location>
        <begin position="459"/>
        <end position="485"/>
    </location>
</feature>
<feature type="transmembrane region" description="Helical" evidence="1">
    <location>
        <begin position="392"/>
        <end position="409"/>
    </location>
</feature>
<dbReference type="OrthoDB" id="2448307at2759"/>
<protein>
    <submittedName>
        <fullName evidence="2">Uncharacterized protein</fullName>
    </submittedName>
</protein>
<feature type="transmembrane region" description="Helical" evidence="1">
    <location>
        <begin position="275"/>
        <end position="294"/>
    </location>
</feature>
<keyword evidence="1" id="KW-0812">Transmembrane</keyword>
<organism evidence="2 3">
    <name type="scientific">Mycena chlorophos</name>
    <name type="common">Agaric fungus</name>
    <name type="synonym">Agaricus chlorophos</name>
    <dbReference type="NCBI Taxonomy" id="658473"/>
    <lineage>
        <taxon>Eukaryota</taxon>
        <taxon>Fungi</taxon>
        <taxon>Dikarya</taxon>
        <taxon>Basidiomycota</taxon>
        <taxon>Agaricomycotina</taxon>
        <taxon>Agaricomycetes</taxon>
        <taxon>Agaricomycetidae</taxon>
        <taxon>Agaricales</taxon>
        <taxon>Marasmiineae</taxon>
        <taxon>Mycenaceae</taxon>
        <taxon>Mycena</taxon>
    </lineage>
</organism>
<dbReference type="PANTHER" id="PTHR34391">
    <property type="entry name" value="UPF0658 GOLGI APPARATUS MEMBRANE PROTEIN C1952.10C-RELATED"/>
    <property type="match status" value="1"/>
</dbReference>
<keyword evidence="1" id="KW-0472">Membrane</keyword>
<dbReference type="GO" id="GO:0005794">
    <property type="term" value="C:Golgi apparatus"/>
    <property type="evidence" value="ECO:0007669"/>
    <property type="project" value="TreeGrafter"/>
</dbReference>
<feature type="transmembrane region" description="Helical" evidence="1">
    <location>
        <begin position="421"/>
        <end position="439"/>
    </location>
</feature>
<proteinExistence type="predicted"/>
<dbReference type="EMBL" id="JACAZE010000007">
    <property type="protein sequence ID" value="KAF7310726.1"/>
    <property type="molecule type" value="Genomic_DNA"/>
</dbReference>
<dbReference type="PANTHER" id="PTHR34391:SF2">
    <property type="entry name" value="TRP C-TERMINAL DOMAIN-CONTAINING PROTEIN"/>
    <property type="match status" value="1"/>
</dbReference>
<evidence type="ECO:0000313" key="3">
    <source>
        <dbReference type="Proteomes" id="UP000613580"/>
    </source>
</evidence>
<reference evidence="2" key="1">
    <citation type="submission" date="2020-05" db="EMBL/GenBank/DDBJ databases">
        <title>Mycena genomes resolve the evolution of fungal bioluminescence.</title>
        <authorList>
            <person name="Tsai I.J."/>
        </authorList>
    </citation>
    <scope>NUCLEOTIDE SEQUENCE</scope>
    <source>
        <strain evidence="2">110903Hualien_Pintung</strain>
    </source>
</reference>
<accession>A0A8H6WBX1</accession>